<feature type="domain" description="Ig-like" evidence="8">
    <location>
        <begin position="21"/>
        <end position="140"/>
    </location>
</feature>
<evidence type="ECO:0000313" key="9">
    <source>
        <dbReference type="EMBL" id="JAS32680.1"/>
    </source>
</evidence>
<comment type="subcellular location">
    <subcellularLocation>
        <location evidence="1">Membrane</location>
        <topology evidence="1">Single-pass membrane protein</topology>
    </subcellularLocation>
</comment>
<evidence type="ECO:0000256" key="1">
    <source>
        <dbReference type="ARBA" id="ARBA00004167"/>
    </source>
</evidence>
<dbReference type="InterPro" id="IPR013162">
    <property type="entry name" value="CD80_C2-set"/>
</dbReference>
<keyword evidence="4 6" id="KW-0472">Membrane</keyword>
<accession>A0A1B6E423</accession>
<feature type="transmembrane region" description="Helical" evidence="6">
    <location>
        <begin position="652"/>
        <end position="674"/>
    </location>
</feature>
<dbReference type="PANTHER" id="PTHR23278">
    <property type="entry name" value="SIDESTEP PROTEIN"/>
    <property type="match status" value="1"/>
</dbReference>
<dbReference type="InterPro" id="IPR003598">
    <property type="entry name" value="Ig_sub2"/>
</dbReference>
<keyword evidence="5" id="KW-1015">Disulfide bond</keyword>
<sequence>MEILVATINICVILFLQMTYAKITKEEIVSVTAVEAVAGGVAKLPCDTHPPLANDKVHLVIWYKETSDSPIYSYDNRGNHSEQAAHWSEATILGGRAFFLAADTPAKLTLESVKDQDGGTYRCRVDFKKSPTRNTQVNLNVILPPEKLSVLDERGEHIQDYRLGPYNEGTSVNITCISTGGRPLPRVTWWQENALLDESYENLSERRVRNIVHLERLERSHLNKVYTCQASNNNHVTPISSAVTLDLNLAPLWVKLMGERKPLSSDQTYEVSCEVVGSRPQPLITWWKGSVELRNTRDTYPDSNTTISTLTFVPSMDDSGKTLMCKASTPGVEGSELKDSWDLNVYHVPLVILELGSNLNASSIREGIGVYFECNIKSNPWVYRVSWRHNGKTLYNNASAGIIVSNQSLVLQNVSRARAGIYTCVGSNQEGDGVSNPVYLDVKFAPICRPGQQRIIGVARRETARVLCEVEANPPEVTFVWKFNNSGDAVDIPSAEFSVDKTRSVEPYTPHHENDYGTLLCWARNDLGTQSVPCVYHVIPAGKPDGLSNCTIINQTVDALNVECSEGFDGGLSQRFVMEIFNANTMQLVSNVTSRTPWFIVTGLTSGADFNIALYAINNKGKSDVLHLNAYTLKSAAHQADASPVVMELTPLLGMLAGVVASLILVALGIILVLRLRGKDCEEKQHHKKINTSEMKMSNESMDSLEKNPDIIPHNNEYQDPDEKAFERLNSRLYPTHITLDGARKSMKDEITYAELQLPSGLYNGLPLQEECTVY</sequence>
<dbReference type="Pfam" id="PF13927">
    <property type="entry name" value="Ig_3"/>
    <property type="match status" value="2"/>
</dbReference>
<evidence type="ECO:0000256" key="3">
    <source>
        <dbReference type="ARBA" id="ARBA00022989"/>
    </source>
</evidence>
<dbReference type="PANTHER" id="PTHR23278:SF30">
    <property type="entry name" value="SIDESTEP VIII, ISOFORM B"/>
    <property type="match status" value="1"/>
</dbReference>
<organism evidence="9">
    <name type="scientific">Clastoptera arizonana</name>
    <name type="common">Arizona spittle bug</name>
    <dbReference type="NCBI Taxonomy" id="38151"/>
    <lineage>
        <taxon>Eukaryota</taxon>
        <taxon>Metazoa</taxon>
        <taxon>Ecdysozoa</taxon>
        <taxon>Arthropoda</taxon>
        <taxon>Hexapoda</taxon>
        <taxon>Insecta</taxon>
        <taxon>Pterygota</taxon>
        <taxon>Neoptera</taxon>
        <taxon>Paraneoptera</taxon>
        <taxon>Hemiptera</taxon>
        <taxon>Auchenorrhyncha</taxon>
        <taxon>Cercopoidea</taxon>
        <taxon>Clastopteridae</taxon>
        <taxon>Clastoptera</taxon>
    </lineage>
</organism>
<dbReference type="InterPro" id="IPR036179">
    <property type="entry name" value="Ig-like_dom_sf"/>
</dbReference>
<dbReference type="SMART" id="SM00409">
    <property type="entry name" value="IG"/>
    <property type="match status" value="4"/>
</dbReference>
<evidence type="ECO:0000259" key="8">
    <source>
        <dbReference type="PROSITE" id="PS50835"/>
    </source>
</evidence>
<dbReference type="InterPro" id="IPR013106">
    <property type="entry name" value="Ig_V-set"/>
</dbReference>
<dbReference type="EMBL" id="GEDC01004618">
    <property type="protein sequence ID" value="JAS32680.1"/>
    <property type="molecule type" value="Transcribed_RNA"/>
</dbReference>
<gene>
    <name evidence="9" type="ORF">g.1217</name>
</gene>
<keyword evidence="3 6" id="KW-1133">Transmembrane helix</keyword>
<dbReference type="InterPro" id="IPR013783">
    <property type="entry name" value="Ig-like_fold"/>
</dbReference>
<feature type="domain" description="Ig-like" evidence="8">
    <location>
        <begin position="251"/>
        <end position="344"/>
    </location>
</feature>
<proteinExistence type="predicted"/>
<dbReference type="SUPFAM" id="SSF49265">
    <property type="entry name" value="Fibronectin type III"/>
    <property type="match status" value="1"/>
</dbReference>
<feature type="domain" description="Ig-like" evidence="8">
    <location>
        <begin position="450"/>
        <end position="533"/>
    </location>
</feature>
<dbReference type="InterPro" id="IPR003599">
    <property type="entry name" value="Ig_sub"/>
</dbReference>
<feature type="domain" description="Ig-like" evidence="8">
    <location>
        <begin position="145"/>
        <end position="244"/>
    </location>
</feature>
<keyword evidence="2 6" id="KW-0812">Transmembrane</keyword>
<protein>
    <recommendedName>
        <fullName evidence="8">Ig-like domain-containing protein</fullName>
    </recommendedName>
</protein>
<evidence type="ECO:0000256" key="2">
    <source>
        <dbReference type="ARBA" id="ARBA00022692"/>
    </source>
</evidence>
<feature type="domain" description="Ig-like" evidence="8">
    <location>
        <begin position="349"/>
        <end position="441"/>
    </location>
</feature>
<evidence type="ECO:0000256" key="7">
    <source>
        <dbReference type="SAM" id="SignalP"/>
    </source>
</evidence>
<dbReference type="InterPro" id="IPR007110">
    <property type="entry name" value="Ig-like_dom"/>
</dbReference>
<feature type="non-terminal residue" evidence="9">
    <location>
        <position position="775"/>
    </location>
</feature>
<dbReference type="InterPro" id="IPR036116">
    <property type="entry name" value="FN3_sf"/>
</dbReference>
<dbReference type="SMART" id="SM00408">
    <property type="entry name" value="IGc2"/>
    <property type="match status" value="3"/>
</dbReference>
<dbReference type="PROSITE" id="PS50835">
    <property type="entry name" value="IG_LIKE"/>
    <property type="match status" value="5"/>
</dbReference>
<dbReference type="Gene3D" id="2.60.40.10">
    <property type="entry name" value="Immunoglobulins"/>
    <property type="match status" value="5"/>
</dbReference>
<feature type="chain" id="PRO_5008581809" description="Ig-like domain-containing protein" evidence="7">
    <location>
        <begin position="22"/>
        <end position="775"/>
    </location>
</feature>
<dbReference type="GO" id="GO:0016020">
    <property type="term" value="C:membrane"/>
    <property type="evidence" value="ECO:0007669"/>
    <property type="project" value="UniProtKB-SubCell"/>
</dbReference>
<dbReference type="SUPFAM" id="SSF48726">
    <property type="entry name" value="Immunoglobulin"/>
    <property type="match status" value="5"/>
</dbReference>
<evidence type="ECO:0000256" key="4">
    <source>
        <dbReference type="ARBA" id="ARBA00023136"/>
    </source>
</evidence>
<name>A0A1B6E423_9HEMI</name>
<dbReference type="AlphaFoldDB" id="A0A1B6E423"/>
<feature type="signal peptide" evidence="7">
    <location>
        <begin position="1"/>
        <end position="21"/>
    </location>
</feature>
<evidence type="ECO:0000256" key="6">
    <source>
        <dbReference type="SAM" id="Phobius"/>
    </source>
</evidence>
<reference evidence="9" key="1">
    <citation type="submission" date="2015-12" db="EMBL/GenBank/DDBJ databases">
        <title>De novo transcriptome assembly of four potential Pierce s Disease insect vectors from Arizona vineyards.</title>
        <authorList>
            <person name="Tassone E.E."/>
        </authorList>
    </citation>
    <scope>NUCLEOTIDE SEQUENCE</scope>
</reference>
<dbReference type="Pfam" id="PF08205">
    <property type="entry name" value="C2-set_2"/>
    <property type="match status" value="1"/>
</dbReference>
<dbReference type="Pfam" id="PF07686">
    <property type="entry name" value="V-set"/>
    <property type="match status" value="1"/>
</dbReference>
<evidence type="ECO:0000256" key="5">
    <source>
        <dbReference type="ARBA" id="ARBA00023157"/>
    </source>
</evidence>
<keyword evidence="7" id="KW-0732">Signal</keyword>